<dbReference type="InterPro" id="IPR033121">
    <property type="entry name" value="PEPTIDASE_A1"/>
</dbReference>
<dbReference type="SUPFAM" id="SSF50630">
    <property type="entry name" value="Acid proteases"/>
    <property type="match status" value="1"/>
</dbReference>
<proteinExistence type="inferred from homology"/>
<accession>A0ABR3R6X8</accession>
<dbReference type="CDD" id="cd06097">
    <property type="entry name" value="Aspergillopepsin_like"/>
    <property type="match status" value="1"/>
</dbReference>
<dbReference type="Pfam" id="PF00026">
    <property type="entry name" value="Asp"/>
    <property type="match status" value="1"/>
</dbReference>
<keyword evidence="3 5" id="KW-0064">Aspartyl protease</keyword>
<dbReference type="InterPro" id="IPR021109">
    <property type="entry name" value="Peptidase_aspartic_dom_sf"/>
</dbReference>
<evidence type="ECO:0000256" key="4">
    <source>
        <dbReference type="ARBA" id="ARBA00022801"/>
    </source>
</evidence>
<feature type="signal peptide" evidence="6">
    <location>
        <begin position="1"/>
        <end position="19"/>
    </location>
</feature>
<dbReference type="PANTHER" id="PTHR47966:SF2">
    <property type="entry name" value="ASPERGILLOPEPSIN-1-RELATED"/>
    <property type="match status" value="1"/>
</dbReference>
<dbReference type="InterPro" id="IPR001969">
    <property type="entry name" value="Aspartic_peptidase_AS"/>
</dbReference>
<dbReference type="PROSITE" id="PS00141">
    <property type="entry name" value="ASP_PROTEASE"/>
    <property type="match status" value="1"/>
</dbReference>
<keyword evidence="6" id="KW-0732">Signal</keyword>
<keyword evidence="2 5" id="KW-0645">Protease</keyword>
<keyword evidence="4 5" id="KW-0378">Hydrolase</keyword>
<dbReference type="InterPro" id="IPR001461">
    <property type="entry name" value="Aspartic_peptidase_A1"/>
</dbReference>
<feature type="chain" id="PRO_5046893302" description="Peptidase A1 domain-containing protein" evidence="6">
    <location>
        <begin position="20"/>
        <end position="375"/>
    </location>
</feature>
<keyword evidence="9" id="KW-1185">Reference proteome</keyword>
<evidence type="ECO:0000256" key="6">
    <source>
        <dbReference type="SAM" id="SignalP"/>
    </source>
</evidence>
<comment type="similarity">
    <text evidence="1 5">Belongs to the peptidase A1 family.</text>
</comment>
<evidence type="ECO:0000256" key="3">
    <source>
        <dbReference type="ARBA" id="ARBA00022750"/>
    </source>
</evidence>
<evidence type="ECO:0000313" key="9">
    <source>
        <dbReference type="Proteomes" id="UP001521222"/>
    </source>
</evidence>
<dbReference type="PANTHER" id="PTHR47966">
    <property type="entry name" value="BETA-SITE APP-CLEAVING ENZYME, ISOFORM A-RELATED"/>
    <property type="match status" value="1"/>
</dbReference>
<evidence type="ECO:0000256" key="5">
    <source>
        <dbReference type="RuleBase" id="RU000454"/>
    </source>
</evidence>
<dbReference type="PROSITE" id="PS51767">
    <property type="entry name" value="PEPTIDASE_A1"/>
    <property type="match status" value="1"/>
</dbReference>
<evidence type="ECO:0000259" key="7">
    <source>
        <dbReference type="PROSITE" id="PS51767"/>
    </source>
</evidence>
<dbReference type="PRINTS" id="PR00792">
    <property type="entry name" value="PEPSIN"/>
</dbReference>
<feature type="domain" description="Peptidase A1" evidence="7">
    <location>
        <begin position="60"/>
        <end position="372"/>
    </location>
</feature>
<evidence type="ECO:0000256" key="1">
    <source>
        <dbReference type="ARBA" id="ARBA00007447"/>
    </source>
</evidence>
<reference evidence="8 9" key="1">
    <citation type="submission" date="2024-02" db="EMBL/GenBank/DDBJ databases">
        <title>De novo assembly and annotation of 12 fungi associated with fruit tree decline syndrome in Ontario, Canada.</title>
        <authorList>
            <person name="Sulman M."/>
            <person name="Ellouze W."/>
            <person name="Ilyukhin E."/>
        </authorList>
    </citation>
    <scope>NUCLEOTIDE SEQUENCE [LARGE SCALE GENOMIC DNA]</scope>
    <source>
        <strain evidence="8 9">M97-236</strain>
    </source>
</reference>
<comment type="caution">
    <text evidence="8">The sequence shown here is derived from an EMBL/GenBank/DDBJ whole genome shotgun (WGS) entry which is preliminary data.</text>
</comment>
<protein>
    <recommendedName>
        <fullName evidence="7">Peptidase A1 domain-containing protein</fullName>
    </recommendedName>
</protein>
<dbReference type="Proteomes" id="UP001521222">
    <property type="component" value="Unassembled WGS sequence"/>
</dbReference>
<sequence length="375" mass="39424">MSPTTLFTVALALAGVLDASPIQKRDGGDAFSVEQVHVAYKLKNGPGQIAQTLQKYGQEVPENIQVAANILAASTGTEPANPSDHWVYSSLQNQSQLTGRNYYKVDPSKQMQGSTWSIKYGDGSTSSGEVYADKVAVGPVTATSQAVEAATSVSSSFLSRKGIDGLLGLAFSSLNQIRPTQQKTFFDTVKPSLAAPLFAVTLKDRAPGSYDFGFINPSKYTGPITYVAADSSRGFWGFQATGYAVGSKTGAATQTSINGIVDTGTTLIYVDKSITDAYYSAFPGAQLNQQAGGYVFPCSSTPPDFSIVVGGVAQTVPGKLINFAPTYAGSSTCFGGIQANTNLGLTIFGDIFLKSRYVVFENSGSTPRLGFAKQA</sequence>
<organism evidence="8 9">
    <name type="scientific">Nothophoma quercina</name>
    <dbReference type="NCBI Taxonomy" id="749835"/>
    <lineage>
        <taxon>Eukaryota</taxon>
        <taxon>Fungi</taxon>
        <taxon>Dikarya</taxon>
        <taxon>Ascomycota</taxon>
        <taxon>Pezizomycotina</taxon>
        <taxon>Dothideomycetes</taxon>
        <taxon>Pleosporomycetidae</taxon>
        <taxon>Pleosporales</taxon>
        <taxon>Pleosporineae</taxon>
        <taxon>Didymellaceae</taxon>
        <taxon>Nothophoma</taxon>
    </lineage>
</organism>
<evidence type="ECO:0000256" key="2">
    <source>
        <dbReference type="ARBA" id="ARBA00022670"/>
    </source>
</evidence>
<dbReference type="Gene3D" id="2.40.70.10">
    <property type="entry name" value="Acid Proteases"/>
    <property type="match status" value="2"/>
</dbReference>
<dbReference type="InterPro" id="IPR034163">
    <property type="entry name" value="Aspergillopepsin-like_cat_dom"/>
</dbReference>
<name>A0ABR3R6X8_9PLEO</name>
<evidence type="ECO:0000313" key="8">
    <source>
        <dbReference type="EMBL" id="KAL1600122.1"/>
    </source>
</evidence>
<dbReference type="EMBL" id="JAKIXB020000019">
    <property type="protein sequence ID" value="KAL1600122.1"/>
    <property type="molecule type" value="Genomic_DNA"/>
</dbReference>
<gene>
    <name evidence="8" type="ORF">SLS59_006196</name>
</gene>